<dbReference type="PANTHER" id="PTHR11712">
    <property type="entry name" value="POLYKETIDE SYNTHASE-RELATED"/>
    <property type="match status" value="1"/>
</dbReference>
<dbReference type="AlphaFoldDB" id="A0A7W9HK87"/>
<evidence type="ECO:0000256" key="1">
    <source>
        <dbReference type="ARBA" id="ARBA00022679"/>
    </source>
</evidence>
<dbReference type="InterPro" id="IPR014030">
    <property type="entry name" value="Ketoacyl_synth_N"/>
</dbReference>
<keyword evidence="3" id="KW-0012">Acyltransferase</keyword>
<dbReference type="Pfam" id="PF00109">
    <property type="entry name" value="ketoacyl-synt"/>
    <property type="match status" value="1"/>
</dbReference>
<dbReference type="Proteomes" id="UP000552097">
    <property type="component" value="Unassembled WGS sequence"/>
</dbReference>
<evidence type="ECO:0000313" key="4">
    <source>
        <dbReference type="Proteomes" id="UP000552097"/>
    </source>
</evidence>
<proteinExistence type="predicted"/>
<organism evidence="3 4">
    <name type="scientific">Saccharothrix ecbatanensis</name>
    <dbReference type="NCBI Taxonomy" id="1105145"/>
    <lineage>
        <taxon>Bacteria</taxon>
        <taxon>Bacillati</taxon>
        <taxon>Actinomycetota</taxon>
        <taxon>Actinomycetes</taxon>
        <taxon>Pseudonocardiales</taxon>
        <taxon>Pseudonocardiaceae</taxon>
        <taxon>Saccharothrix</taxon>
    </lineage>
</organism>
<sequence>MNLAITGVGLALPGDASITDLLGPVMARACAVDPASRLGRKGLRFKDRATQLGLCAADEALRAAGLWNPDLAPDERLTVPGESVAVVVSSNLGNIDTVCRVAQTIGEEGSRSLSPMDTPNASSNILASDVAIRFGLRGPNLMVCNGATSGLDAVHWASTMLRSGRAEYVVVLGVEPDNEMVRQLTDTGRVLDGAAAVVLEVPEHAKSRGVTACAEVGRYVRTAGMAECVDRLTSVDTPHVWFTPEGTGKRPEALAGTMRLDIAGRRGLCYGALGVLQCAAAAGWFAQGGDGPVLALAGNDSDDATAGVLLYAGATGD</sequence>
<feature type="domain" description="Beta-ketoacyl synthase-like N-terminal" evidence="2">
    <location>
        <begin position="38"/>
        <end position="175"/>
    </location>
</feature>
<dbReference type="PANTHER" id="PTHR11712:SF336">
    <property type="entry name" value="3-OXOACYL-[ACYL-CARRIER-PROTEIN] SYNTHASE, MITOCHONDRIAL"/>
    <property type="match status" value="1"/>
</dbReference>
<dbReference type="SUPFAM" id="SSF53901">
    <property type="entry name" value="Thiolase-like"/>
    <property type="match status" value="1"/>
</dbReference>
<dbReference type="Gene3D" id="3.40.47.10">
    <property type="match status" value="1"/>
</dbReference>
<evidence type="ECO:0000259" key="2">
    <source>
        <dbReference type="Pfam" id="PF00109"/>
    </source>
</evidence>
<dbReference type="GO" id="GO:0004315">
    <property type="term" value="F:3-oxoacyl-[acyl-carrier-protein] synthase activity"/>
    <property type="evidence" value="ECO:0007669"/>
    <property type="project" value="UniProtKB-EC"/>
</dbReference>
<comment type="caution">
    <text evidence="3">The sequence shown here is derived from an EMBL/GenBank/DDBJ whole genome shotgun (WGS) entry which is preliminary data.</text>
</comment>
<reference evidence="3 4" key="1">
    <citation type="submission" date="2020-08" db="EMBL/GenBank/DDBJ databases">
        <title>Sequencing the genomes of 1000 actinobacteria strains.</title>
        <authorList>
            <person name="Klenk H.-P."/>
        </authorList>
    </citation>
    <scope>NUCLEOTIDE SEQUENCE [LARGE SCALE GENOMIC DNA]</scope>
    <source>
        <strain evidence="3 4">DSM 45486</strain>
    </source>
</reference>
<accession>A0A7W9HK87</accession>
<name>A0A7W9HK87_9PSEU</name>
<keyword evidence="1 3" id="KW-0808">Transferase</keyword>
<dbReference type="RefSeq" id="WP_184921071.1">
    <property type="nucleotide sequence ID" value="NZ_JACHMO010000001.1"/>
</dbReference>
<evidence type="ECO:0000313" key="3">
    <source>
        <dbReference type="EMBL" id="MBB5803645.1"/>
    </source>
</evidence>
<dbReference type="EMBL" id="JACHMO010000001">
    <property type="protein sequence ID" value="MBB5803645.1"/>
    <property type="molecule type" value="Genomic_DNA"/>
</dbReference>
<dbReference type="InterPro" id="IPR016039">
    <property type="entry name" value="Thiolase-like"/>
</dbReference>
<dbReference type="InterPro" id="IPR000794">
    <property type="entry name" value="Beta-ketoacyl_synthase"/>
</dbReference>
<gene>
    <name evidence="3" type="ORF">F4560_003413</name>
</gene>
<protein>
    <submittedName>
        <fullName evidence="3">3-oxoacyl-[acyl-carrier-protein] synthase II</fullName>
        <ecNumber evidence="3">2.3.1.179</ecNumber>
    </submittedName>
</protein>
<dbReference type="GO" id="GO:0006633">
    <property type="term" value="P:fatty acid biosynthetic process"/>
    <property type="evidence" value="ECO:0007669"/>
    <property type="project" value="TreeGrafter"/>
</dbReference>
<dbReference type="EC" id="2.3.1.179" evidence="3"/>
<keyword evidence="4" id="KW-1185">Reference proteome</keyword>